<feature type="non-terminal residue" evidence="2">
    <location>
        <position position="1"/>
    </location>
</feature>
<dbReference type="Proteomes" id="UP000324800">
    <property type="component" value="Unassembled WGS sequence"/>
</dbReference>
<accession>A0A5J4TIG0</accession>
<organism evidence="2 3">
    <name type="scientific">Streblomastix strix</name>
    <dbReference type="NCBI Taxonomy" id="222440"/>
    <lineage>
        <taxon>Eukaryota</taxon>
        <taxon>Metamonada</taxon>
        <taxon>Preaxostyla</taxon>
        <taxon>Oxymonadida</taxon>
        <taxon>Streblomastigidae</taxon>
        <taxon>Streblomastix</taxon>
    </lineage>
</organism>
<protein>
    <submittedName>
        <fullName evidence="2">Uncharacterized protein</fullName>
    </submittedName>
</protein>
<feature type="compositionally biased region" description="Acidic residues" evidence="1">
    <location>
        <begin position="14"/>
        <end position="24"/>
    </location>
</feature>
<evidence type="ECO:0000313" key="3">
    <source>
        <dbReference type="Proteomes" id="UP000324800"/>
    </source>
</evidence>
<feature type="region of interest" description="Disordered" evidence="1">
    <location>
        <begin position="1"/>
        <end position="33"/>
    </location>
</feature>
<proteinExistence type="predicted"/>
<reference evidence="2 3" key="1">
    <citation type="submission" date="2019-03" db="EMBL/GenBank/DDBJ databases">
        <title>Single cell metagenomics reveals metabolic interactions within the superorganism composed of flagellate Streblomastix strix and complex community of Bacteroidetes bacteria on its surface.</title>
        <authorList>
            <person name="Treitli S.C."/>
            <person name="Kolisko M."/>
            <person name="Husnik F."/>
            <person name="Keeling P."/>
            <person name="Hampl V."/>
        </authorList>
    </citation>
    <scope>NUCLEOTIDE SEQUENCE [LARGE SCALE GENOMIC DNA]</scope>
    <source>
        <strain evidence="2">ST1C</strain>
    </source>
</reference>
<evidence type="ECO:0000313" key="2">
    <source>
        <dbReference type="EMBL" id="KAA6357285.1"/>
    </source>
</evidence>
<name>A0A5J4TIG0_9EUKA</name>
<comment type="caution">
    <text evidence="2">The sequence shown here is derived from an EMBL/GenBank/DDBJ whole genome shotgun (WGS) entry which is preliminary data.</text>
</comment>
<feature type="compositionally biased region" description="Basic and acidic residues" evidence="1">
    <location>
        <begin position="1"/>
        <end position="10"/>
    </location>
</feature>
<evidence type="ECO:0000256" key="1">
    <source>
        <dbReference type="SAM" id="MobiDB-lite"/>
    </source>
</evidence>
<gene>
    <name evidence="2" type="ORF">EZS28_047188</name>
</gene>
<dbReference type="AlphaFoldDB" id="A0A5J4TIG0"/>
<sequence length="33" mass="3876">KNGRRLRSELTDQNLEDNQEDDICNEIKDGLDE</sequence>
<dbReference type="EMBL" id="SNRW01031658">
    <property type="protein sequence ID" value="KAA6357285.1"/>
    <property type="molecule type" value="Genomic_DNA"/>
</dbReference>